<protein>
    <recommendedName>
        <fullName evidence="7">Stress activated MAP kinase interacting protein Sin1</fullName>
    </recommendedName>
</protein>
<reference evidence="5" key="1">
    <citation type="submission" date="2019-04" db="EMBL/GenBank/DDBJ databases">
        <title>Sequencing of skin fungus with MAO and IRED activity.</title>
        <authorList>
            <person name="Marsaioli A.J."/>
            <person name="Bonatto J.M.C."/>
            <person name="Reis Junior O."/>
        </authorList>
    </citation>
    <scope>NUCLEOTIDE SEQUENCE</scope>
    <source>
        <strain evidence="5">28M1</strain>
    </source>
</reference>
<dbReference type="InterPro" id="IPR008828">
    <property type="entry name" value="Sin1/Avo1"/>
</dbReference>
<dbReference type="OrthoDB" id="241990at2759"/>
<dbReference type="GO" id="GO:0005737">
    <property type="term" value="C:cytoplasm"/>
    <property type="evidence" value="ECO:0007669"/>
    <property type="project" value="TreeGrafter"/>
</dbReference>
<dbReference type="Gene3D" id="2.30.29.30">
    <property type="entry name" value="Pleckstrin-homology domain (PH domain)/Phosphotyrosine-binding domain (PTB)"/>
    <property type="match status" value="1"/>
</dbReference>
<keyword evidence="6" id="KW-1185">Reference proteome</keyword>
<feature type="region of interest" description="Disordered" evidence="2">
    <location>
        <begin position="512"/>
        <end position="579"/>
    </location>
</feature>
<dbReference type="EMBL" id="SWKV01000047">
    <property type="protein sequence ID" value="KAF3036821.1"/>
    <property type="molecule type" value="Genomic_DNA"/>
</dbReference>
<dbReference type="InterPro" id="IPR011993">
    <property type="entry name" value="PH-like_dom_sf"/>
</dbReference>
<dbReference type="Pfam" id="PF16978">
    <property type="entry name" value="CRIM"/>
    <property type="match status" value="1"/>
</dbReference>
<name>A0A9P5BZ48_9PLEO</name>
<feature type="region of interest" description="Disordered" evidence="2">
    <location>
        <begin position="266"/>
        <end position="334"/>
    </location>
</feature>
<dbReference type="Proteomes" id="UP000758155">
    <property type="component" value="Unassembled WGS sequence"/>
</dbReference>
<dbReference type="GO" id="GO:0005886">
    <property type="term" value="C:plasma membrane"/>
    <property type="evidence" value="ECO:0007669"/>
    <property type="project" value="TreeGrafter"/>
</dbReference>
<feature type="compositionally biased region" description="Polar residues" evidence="2">
    <location>
        <begin position="561"/>
        <end position="575"/>
    </location>
</feature>
<dbReference type="GO" id="GO:0038203">
    <property type="term" value="P:TORC2 signaling"/>
    <property type="evidence" value="ECO:0007669"/>
    <property type="project" value="TreeGrafter"/>
</dbReference>
<gene>
    <name evidence="5" type="ORF">E8E12_006431</name>
</gene>
<dbReference type="InterPro" id="IPR031313">
    <property type="entry name" value="Sin1_PH_dom"/>
</dbReference>
<evidence type="ECO:0000256" key="2">
    <source>
        <dbReference type="SAM" id="MobiDB-lite"/>
    </source>
</evidence>
<dbReference type="GO" id="GO:0031932">
    <property type="term" value="C:TORC2 complex"/>
    <property type="evidence" value="ECO:0007669"/>
    <property type="project" value="InterPro"/>
</dbReference>
<dbReference type="PANTHER" id="PTHR13335:SF1">
    <property type="entry name" value="TARGET OF RAPAMYCIN COMPLEX 2 SUBUNIT MAPKAP1"/>
    <property type="match status" value="1"/>
</dbReference>
<feature type="domain" description="CRIM" evidence="3">
    <location>
        <begin position="344"/>
        <end position="500"/>
    </location>
</feature>
<dbReference type="AlphaFoldDB" id="A0A9P5BZ48"/>
<comment type="similarity">
    <text evidence="1">Belongs to the SIN1 family.</text>
</comment>
<sequence length="842" mass="91857">MSLLQNEDFVLYQLRTSYLSSIKDGVGERLINVNSSVLNQVGFRAAGWAPNPADIKRTYSPPIPTAITSEYFQAPRSAGLKAPEGFGDDEEEGGMVTGGGSNDTVGPTLNSKRRRRKELLEEDDSSDLSDESDEDDASDRPANQIKFTKMPLRTRSGSSPVRGSALRNELADGGDQPSVMVTSPSRPPDNLLSKGSLGSIDAVKGRARRDTITSSEMSSENEFDNLGFQKRRVKHVRKAASSHQLLSNRINEGDEDANGRLEALHEGNESDSSLDSEFSGSADSGSLMGDSGHPLDSSPSAALPGMPALTSYNNQSPKRRREPPQPTLQALPPPRPISFILPVSALTQALQAKSSKPSNPLARFAVWNAASEAQSNPLYLKLYCPWSSKPLKPIELLLRKFNDKGEGITVAEAIGYALHRYQEEKIEPPLAPEKCNVNCWVMRMWDDDEVDDEFPPLTRNKPLKDFASNNSRGMRPRARDKPWDEFALVGASPREIAENEKVTPIYSEEAAAAVNSQKDVSEEQEEPPKQHAKPIPSRAKSFRNPITGPSFAPKATRKDTSTLADAPTTSSSHAASRTGAPKTVNVHYTDENFNTRHIPVPCTTDTYIDEIFDKVCHDLHLDKALYLLKVSQSTTVAPLDRTVEALGKHADVDLLRRRFIADGIMGLSGSPGSSSPNAPLIISTGGAPKKTKKGDRVHAAVSGQQLIHPLARNVDASALALTSTGYYRRYAVLRKQPMSFASSTSRIIALDNEYIHIMPGESGRRAGAVGGVVEGQGKTTTVHFSSVVGTKVSKKHPKTVRLLVYREKETKRYDFEAASVEEAADIVKEIKKGVERFQEGIV</sequence>
<dbReference type="GO" id="GO:0005546">
    <property type="term" value="F:phosphatidylinositol-4,5-bisphosphate binding"/>
    <property type="evidence" value="ECO:0007669"/>
    <property type="project" value="TreeGrafter"/>
</dbReference>
<proteinExistence type="inferred from homology"/>
<organism evidence="5 6">
    <name type="scientific">Didymella heteroderae</name>
    <dbReference type="NCBI Taxonomy" id="1769908"/>
    <lineage>
        <taxon>Eukaryota</taxon>
        <taxon>Fungi</taxon>
        <taxon>Dikarya</taxon>
        <taxon>Ascomycota</taxon>
        <taxon>Pezizomycotina</taxon>
        <taxon>Dothideomycetes</taxon>
        <taxon>Pleosporomycetidae</taxon>
        <taxon>Pleosporales</taxon>
        <taxon>Pleosporineae</taxon>
        <taxon>Didymellaceae</taxon>
        <taxon>Didymella</taxon>
    </lineage>
</organism>
<evidence type="ECO:0000313" key="5">
    <source>
        <dbReference type="EMBL" id="KAF3036821.1"/>
    </source>
</evidence>
<dbReference type="Pfam" id="PF16979">
    <property type="entry name" value="SIN1_PH"/>
    <property type="match status" value="1"/>
</dbReference>
<feature type="compositionally biased region" description="Low complexity" evidence="2">
    <location>
        <begin position="270"/>
        <end position="284"/>
    </location>
</feature>
<dbReference type="PANTHER" id="PTHR13335">
    <property type="entry name" value="TARGET OF RAPAMYCIN COMPLEX 2 SUBUNIT MAPKAP1"/>
    <property type="match status" value="1"/>
</dbReference>
<accession>A0A9P5BZ48</accession>
<evidence type="ECO:0000313" key="6">
    <source>
        <dbReference type="Proteomes" id="UP000758155"/>
    </source>
</evidence>
<evidence type="ECO:0000259" key="4">
    <source>
        <dbReference type="Pfam" id="PF16979"/>
    </source>
</evidence>
<evidence type="ECO:0000256" key="1">
    <source>
        <dbReference type="ARBA" id="ARBA00009407"/>
    </source>
</evidence>
<feature type="compositionally biased region" description="Acidic residues" evidence="2">
    <location>
        <begin position="120"/>
        <end position="137"/>
    </location>
</feature>
<evidence type="ECO:0000259" key="3">
    <source>
        <dbReference type="Pfam" id="PF16978"/>
    </source>
</evidence>
<feature type="domain" description="SIN1-type PH" evidence="4">
    <location>
        <begin position="726"/>
        <end position="835"/>
    </location>
</feature>
<dbReference type="InterPro" id="IPR031567">
    <property type="entry name" value="CRIM_dom"/>
</dbReference>
<comment type="caution">
    <text evidence="5">The sequence shown here is derived from an EMBL/GenBank/DDBJ whole genome shotgun (WGS) entry which is preliminary data.</text>
</comment>
<evidence type="ECO:0008006" key="7">
    <source>
        <dbReference type="Google" id="ProtNLM"/>
    </source>
</evidence>
<feature type="region of interest" description="Disordered" evidence="2">
    <location>
        <begin position="79"/>
        <end position="227"/>
    </location>
</feature>